<sequence length="334" mass="36700">MDSTGYGPWMIASGRKPRRRNDSHGQQLQAGHQGNQYVSYSSSKKHQGTSTELVTPSQNKFHLLDDTRDLESNFSRQTESQPSCNPVQVSGVERPLNHHDKSSSSSDMSQTAGNASQQWRFKAGKPNKSKQLTPVNSGTTYTDDSRYDKAGKTFEFSSQKPSSPSQHHSGKSLDSPQPLFSRLTTTLGGNMDCDKIGDKENSATASHKEPLPVSNSITLAAPPTRSCSTGAMAKLQNKIQLKTIVRGQHSGIIPSSNVEQSSKPKRPKRSLEDRDTFLPTLNFLNTCLERVQTTDMDSSHRDGGFGLCGIKKTSTFKQFQGLDGLYTLSFLLQL</sequence>
<proteinExistence type="predicted"/>
<evidence type="ECO:0000313" key="2">
    <source>
        <dbReference type="EMBL" id="RZC64961.1"/>
    </source>
</evidence>
<organism evidence="2 3">
    <name type="scientific">Papaver somniferum</name>
    <name type="common">Opium poppy</name>
    <dbReference type="NCBI Taxonomy" id="3469"/>
    <lineage>
        <taxon>Eukaryota</taxon>
        <taxon>Viridiplantae</taxon>
        <taxon>Streptophyta</taxon>
        <taxon>Embryophyta</taxon>
        <taxon>Tracheophyta</taxon>
        <taxon>Spermatophyta</taxon>
        <taxon>Magnoliopsida</taxon>
        <taxon>Ranunculales</taxon>
        <taxon>Papaveraceae</taxon>
        <taxon>Papaveroideae</taxon>
        <taxon>Papaver</taxon>
    </lineage>
</organism>
<feature type="compositionally biased region" description="Basic and acidic residues" evidence="1">
    <location>
        <begin position="192"/>
        <end position="210"/>
    </location>
</feature>
<accession>A0A4Y7JYA0</accession>
<feature type="region of interest" description="Disordered" evidence="1">
    <location>
        <begin position="250"/>
        <end position="274"/>
    </location>
</feature>
<feature type="region of interest" description="Disordered" evidence="1">
    <location>
        <begin position="1"/>
        <end position="220"/>
    </location>
</feature>
<feature type="compositionally biased region" description="Basic and acidic residues" evidence="1">
    <location>
        <begin position="62"/>
        <end position="71"/>
    </location>
</feature>
<feature type="compositionally biased region" description="Polar residues" evidence="1">
    <location>
        <begin position="129"/>
        <end position="142"/>
    </location>
</feature>
<feature type="compositionally biased region" description="Low complexity" evidence="1">
    <location>
        <begin position="157"/>
        <end position="167"/>
    </location>
</feature>
<name>A0A4Y7JYA0_PAPSO</name>
<evidence type="ECO:0000313" key="3">
    <source>
        <dbReference type="Proteomes" id="UP000316621"/>
    </source>
</evidence>
<evidence type="ECO:0000256" key="1">
    <source>
        <dbReference type="SAM" id="MobiDB-lite"/>
    </source>
</evidence>
<dbReference type="EMBL" id="CM010720">
    <property type="protein sequence ID" value="RZC64961.1"/>
    <property type="molecule type" value="Genomic_DNA"/>
</dbReference>
<dbReference type="Gramene" id="RZC64961">
    <property type="protein sequence ID" value="RZC64961"/>
    <property type="gene ID" value="C5167_008650"/>
</dbReference>
<dbReference type="Proteomes" id="UP000316621">
    <property type="component" value="Chromosome 6"/>
</dbReference>
<gene>
    <name evidence="2" type="ORF">C5167_008650</name>
</gene>
<feature type="compositionally biased region" description="Polar residues" evidence="1">
    <location>
        <begin position="107"/>
        <end position="119"/>
    </location>
</feature>
<feature type="compositionally biased region" description="Basic and acidic residues" evidence="1">
    <location>
        <begin position="143"/>
        <end position="152"/>
    </location>
</feature>
<reference evidence="2 3" key="1">
    <citation type="journal article" date="2018" name="Science">
        <title>The opium poppy genome and morphinan production.</title>
        <authorList>
            <person name="Guo L."/>
            <person name="Winzer T."/>
            <person name="Yang X."/>
            <person name="Li Y."/>
            <person name="Ning Z."/>
            <person name="He Z."/>
            <person name="Teodor R."/>
            <person name="Lu Y."/>
            <person name="Bowser T.A."/>
            <person name="Graham I.A."/>
            <person name="Ye K."/>
        </authorList>
    </citation>
    <scope>NUCLEOTIDE SEQUENCE [LARGE SCALE GENOMIC DNA]</scope>
    <source>
        <strain evidence="3">cv. HN1</strain>
        <tissue evidence="2">Leaves</tissue>
    </source>
</reference>
<dbReference type="AlphaFoldDB" id="A0A4Y7JYA0"/>
<keyword evidence="3" id="KW-1185">Reference proteome</keyword>
<feature type="compositionally biased region" description="Polar residues" evidence="1">
    <location>
        <begin position="24"/>
        <end position="60"/>
    </location>
</feature>
<feature type="compositionally biased region" description="Polar residues" evidence="1">
    <location>
        <begin position="72"/>
        <end position="88"/>
    </location>
</feature>
<protein>
    <submittedName>
        <fullName evidence="2">Uncharacterized protein</fullName>
    </submittedName>
</protein>